<gene>
    <name evidence="2" type="ORF">B5J94_08745</name>
    <name evidence="3" type="ORF">NCTC7911_01442</name>
</gene>
<dbReference type="EMBL" id="MXAN01000057">
    <property type="protein sequence ID" value="OPH35806.1"/>
    <property type="molecule type" value="Genomic_DNA"/>
</dbReference>
<evidence type="ECO:0000256" key="1">
    <source>
        <dbReference type="SAM" id="MobiDB-lite"/>
    </source>
</evidence>
<proteinExistence type="predicted"/>
<evidence type="ECO:0000313" key="3">
    <source>
        <dbReference type="EMBL" id="STZ00058.1"/>
    </source>
</evidence>
<organism evidence="2 4">
    <name type="scientific">Moraxella lacunata</name>
    <dbReference type="NCBI Taxonomy" id="477"/>
    <lineage>
        <taxon>Bacteria</taxon>
        <taxon>Pseudomonadati</taxon>
        <taxon>Pseudomonadota</taxon>
        <taxon>Gammaproteobacteria</taxon>
        <taxon>Moraxellales</taxon>
        <taxon>Moraxellaceae</taxon>
        <taxon>Moraxella</taxon>
    </lineage>
</organism>
<accession>A0A1V4GUJ5</accession>
<feature type="region of interest" description="Disordered" evidence="1">
    <location>
        <begin position="22"/>
        <end position="103"/>
    </location>
</feature>
<dbReference type="GeneID" id="302271657"/>
<dbReference type="PROSITE" id="PS51257">
    <property type="entry name" value="PROKAR_LIPOPROTEIN"/>
    <property type="match status" value="1"/>
</dbReference>
<name>A0A1V4GUJ5_MORLA</name>
<dbReference type="EMBL" id="UGQC01000001">
    <property type="protein sequence ID" value="STZ00058.1"/>
    <property type="molecule type" value="Genomic_DNA"/>
</dbReference>
<evidence type="ECO:0000313" key="4">
    <source>
        <dbReference type="Proteomes" id="UP000191025"/>
    </source>
</evidence>
<dbReference type="Proteomes" id="UP000191025">
    <property type="component" value="Unassembled WGS sequence"/>
</dbReference>
<evidence type="ECO:0008006" key="6">
    <source>
        <dbReference type="Google" id="ProtNLM"/>
    </source>
</evidence>
<feature type="compositionally biased region" description="Basic and acidic residues" evidence="1">
    <location>
        <begin position="40"/>
        <end position="103"/>
    </location>
</feature>
<evidence type="ECO:0000313" key="5">
    <source>
        <dbReference type="Proteomes" id="UP000254107"/>
    </source>
</evidence>
<keyword evidence="5" id="KW-1185">Reference proteome</keyword>
<reference evidence="2" key="2">
    <citation type="submission" date="2017-03" db="EMBL/GenBank/DDBJ databases">
        <authorList>
            <person name="Afonso C.L."/>
            <person name="Miller P.J."/>
            <person name="Scott M.A."/>
            <person name="Spackman E."/>
            <person name="Goraichik I."/>
            <person name="Dimitrov K.M."/>
            <person name="Suarez D.L."/>
            <person name="Swayne D.E."/>
        </authorList>
    </citation>
    <scope>NUCLEOTIDE SEQUENCE</scope>
    <source>
        <strain evidence="2">CCUG 4441</strain>
    </source>
</reference>
<protein>
    <recommendedName>
        <fullName evidence="6">Lipoprotein</fullName>
    </recommendedName>
</protein>
<dbReference type="AlphaFoldDB" id="A0A1V4GUJ5"/>
<dbReference type="RefSeq" id="WP_062499531.1">
    <property type="nucleotide sequence ID" value="NZ_MXAN01000057.1"/>
</dbReference>
<reference evidence="4" key="1">
    <citation type="submission" date="2017-03" db="EMBL/GenBank/DDBJ databases">
        <title>Draft genome sequence of Moraxella equi CCUG 4950T type strain.</title>
        <authorList>
            <person name="Salva-Serra F."/>
            <person name="Engstrom-Jakobsson H."/>
            <person name="Thorell K."/>
            <person name="Jaen-Luchoro D."/>
            <person name="Gonzales-Siles L."/>
            <person name="Karlsson R."/>
            <person name="Yazdan S."/>
            <person name="Boulund F."/>
            <person name="Johnning A."/>
            <person name="Engstrand L."/>
            <person name="Kristiansson E."/>
            <person name="Moore E."/>
        </authorList>
    </citation>
    <scope>NUCLEOTIDE SEQUENCE [LARGE SCALE GENOMIC DNA]</scope>
    <source>
        <strain evidence="4">CCUG 4441</strain>
    </source>
</reference>
<evidence type="ECO:0000313" key="2">
    <source>
        <dbReference type="EMBL" id="OPH35806.1"/>
    </source>
</evidence>
<dbReference type="Proteomes" id="UP000254107">
    <property type="component" value="Unassembled WGS sequence"/>
</dbReference>
<reference evidence="3 5" key="3">
    <citation type="submission" date="2018-06" db="EMBL/GenBank/DDBJ databases">
        <authorList>
            <consortium name="Pathogen Informatics"/>
            <person name="Doyle S."/>
        </authorList>
    </citation>
    <scope>NUCLEOTIDE SEQUENCE [LARGE SCALE GENOMIC DNA]</scope>
    <source>
        <strain evidence="3 5">NCTC7911</strain>
    </source>
</reference>
<sequence length="182" mass="19949">MKKILIPALAITLGLTACQKAEETPAEPKAETTTATEQTATHDHAHGEHDHEHKDGEHSHDHDHDDHAEHDHDHKHGEHAHDHSHDHAHGDGHHHHADGDKYQCGDKTAHIAVHNHEGEIEAHLTTDDITYDLAQDVQTKGRFTSDDSIAGDDKGMALTIDGDKAKITTLDDTVIVECTKAS</sequence>